<name>A0A1H3WN71_9GAMM</name>
<dbReference type="AlphaFoldDB" id="A0A1H3WN71"/>
<proteinExistence type="predicted"/>
<evidence type="ECO:0000313" key="1">
    <source>
        <dbReference type="EMBL" id="SDZ88573.1"/>
    </source>
</evidence>
<reference evidence="1 2" key="1">
    <citation type="submission" date="2016-10" db="EMBL/GenBank/DDBJ databases">
        <authorList>
            <person name="de Groot N.N."/>
        </authorList>
    </citation>
    <scope>NUCLEOTIDE SEQUENCE [LARGE SCALE GENOMIC DNA]</scope>
    <source>
        <strain evidence="1 2">DSM 21228</strain>
    </source>
</reference>
<dbReference type="OrthoDB" id="9980919at2"/>
<evidence type="ECO:0000313" key="2">
    <source>
        <dbReference type="Proteomes" id="UP000199397"/>
    </source>
</evidence>
<dbReference type="STRING" id="525918.SAMN05660964_00518"/>
<protein>
    <submittedName>
        <fullName evidence="1">Uncharacterized protein</fullName>
    </submittedName>
</protein>
<dbReference type="RefSeq" id="WP_093065085.1">
    <property type="nucleotide sequence ID" value="NZ_FNQP01000002.1"/>
</dbReference>
<dbReference type="EMBL" id="FNQP01000002">
    <property type="protein sequence ID" value="SDZ88573.1"/>
    <property type="molecule type" value="Genomic_DNA"/>
</dbReference>
<gene>
    <name evidence="1" type="ORF">SAMN05660964_00518</name>
</gene>
<dbReference type="Proteomes" id="UP000199397">
    <property type="component" value="Unassembled WGS sequence"/>
</dbReference>
<organism evidence="1 2">
    <name type="scientific">Thiothrix caldifontis</name>
    <dbReference type="NCBI Taxonomy" id="525918"/>
    <lineage>
        <taxon>Bacteria</taxon>
        <taxon>Pseudomonadati</taxon>
        <taxon>Pseudomonadota</taxon>
        <taxon>Gammaproteobacteria</taxon>
        <taxon>Thiotrichales</taxon>
        <taxon>Thiotrichaceae</taxon>
        <taxon>Thiothrix</taxon>
    </lineage>
</organism>
<keyword evidence="2" id="KW-1185">Reference proteome</keyword>
<sequence length="132" mass="14633">MGLQHTNLIKRTALFLEEILLRSDHAAVQAKVVGFLGDGNVKSHVLYKNSSLYFIHQAHLLDDMSVRCDFRDRDYVRFDGQRITRIDPDYYLGAAGATTASGASFSFSLSFGESSTNNNNNNNNNNNGNNNG</sequence>
<accession>A0A1H3WN71</accession>